<evidence type="ECO:0000313" key="1">
    <source>
        <dbReference type="EMBL" id="CAG8442233.1"/>
    </source>
</evidence>
<dbReference type="Pfam" id="PF08641">
    <property type="entry name" value="Mis14"/>
    <property type="match status" value="1"/>
</dbReference>
<comment type="caution">
    <text evidence="1">The sequence shown here is derived from an EMBL/GenBank/DDBJ whole genome shotgun (WGS) entry which is preliminary data.</text>
</comment>
<proteinExistence type="predicted"/>
<dbReference type="Proteomes" id="UP000789570">
    <property type="component" value="Unassembled WGS sequence"/>
</dbReference>
<protein>
    <submittedName>
        <fullName evidence="1">2173_t:CDS:1</fullName>
    </submittedName>
</protein>
<organism evidence="1 2">
    <name type="scientific">Funneliformis caledonium</name>
    <dbReference type="NCBI Taxonomy" id="1117310"/>
    <lineage>
        <taxon>Eukaryota</taxon>
        <taxon>Fungi</taxon>
        <taxon>Fungi incertae sedis</taxon>
        <taxon>Mucoromycota</taxon>
        <taxon>Glomeromycotina</taxon>
        <taxon>Glomeromycetes</taxon>
        <taxon>Glomerales</taxon>
        <taxon>Glomeraceae</taxon>
        <taxon>Funneliformis</taxon>
    </lineage>
</organism>
<reference evidence="1" key="1">
    <citation type="submission" date="2021-06" db="EMBL/GenBank/DDBJ databases">
        <authorList>
            <person name="Kallberg Y."/>
            <person name="Tangrot J."/>
            <person name="Rosling A."/>
        </authorList>
    </citation>
    <scope>NUCLEOTIDE SEQUENCE</scope>
    <source>
        <strain evidence="1">UK204</strain>
    </source>
</reference>
<gene>
    <name evidence="1" type="ORF">FCALED_LOCUS630</name>
</gene>
<dbReference type="AlphaFoldDB" id="A0A9N8YRE5"/>
<dbReference type="PANTHER" id="PTHR31749">
    <property type="entry name" value="KINETOCHORE-ASSOCIATED PROTEIN NSL1 HOMOLOG"/>
    <property type="match status" value="1"/>
</dbReference>
<evidence type="ECO:0000313" key="2">
    <source>
        <dbReference type="Proteomes" id="UP000789570"/>
    </source>
</evidence>
<accession>A0A9N8YRE5</accession>
<dbReference type="OrthoDB" id="2135762at2759"/>
<dbReference type="PANTHER" id="PTHR31749:SF3">
    <property type="entry name" value="KINETOCHORE-ASSOCIATED PROTEIN NSL1 HOMOLOG"/>
    <property type="match status" value="1"/>
</dbReference>
<sequence>MERIQVDELEDILCIQNGIKDLVSSYVQKYLDSNTDNDLKSRVTSAVKKWIDDTFKMCSPNLEVNGMTYDKALKEKDVEPFDENLLSNLISLESDVDVMTLRVTENRRNSPEIIKKNFEEILLLQSFMKNHAEIIDDDDMGICDMQIDSDTVTSGVILSEQFSERVVQTYDQSLSLLTELKKSTTANLSRFERAQTVVADINKFNPTS</sequence>
<dbReference type="GO" id="GO:0000070">
    <property type="term" value="P:mitotic sister chromatid segregation"/>
    <property type="evidence" value="ECO:0007669"/>
    <property type="project" value="InterPro"/>
</dbReference>
<dbReference type="EMBL" id="CAJVPQ010000065">
    <property type="protein sequence ID" value="CAG8442233.1"/>
    <property type="molecule type" value="Genomic_DNA"/>
</dbReference>
<dbReference type="GO" id="GO:0000444">
    <property type="term" value="C:MIS12/MIND type complex"/>
    <property type="evidence" value="ECO:0007669"/>
    <property type="project" value="TreeGrafter"/>
</dbReference>
<keyword evidence="2" id="KW-1185">Reference proteome</keyword>
<name>A0A9N8YRE5_9GLOM</name>
<dbReference type="InterPro" id="IPR013950">
    <property type="entry name" value="Mis14/Nsl1"/>
</dbReference>